<proteinExistence type="predicted"/>
<evidence type="ECO:0000313" key="2">
    <source>
        <dbReference type="EMBL" id="QKM61990.1"/>
    </source>
</evidence>
<dbReference type="AlphaFoldDB" id="A0A6M9PGP7"/>
<dbReference type="InterPro" id="IPR001387">
    <property type="entry name" value="Cro/C1-type_HTH"/>
</dbReference>
<name>A0A6M9PGP7_9BURK</name>
<evidence type="ECO:0000259" key="1">
    <source>
        <dbReference type="PROSITE" id="PS50943"/>
    </source>
</evidence>
<dbReference type="InterPro" id="IPR010982">
    <property type="entry name" value="Lambda_DNA-bd_dom_sf"/>
</dbReference>
<dbReference type="SUPFAM" id="SSF47413">
    <property type="entry name" value="lambda repressor-like DNA-binding domains"/>
    <property type="match status" value="1"/>
</dbReference>
<dbReference type="Proteomes" id="UP000500806">
    <property type="component" value="Chromosome"/>
</dbReference>
<gene>
    <name evidence="2" type="ORF">DCO16_02175</name>
</gene>
<protein>
    <submittedName>
        <fullName evidence="2">Transcriptional regulator</fullName>
    </submittedName>
</protein>
<dbReference type="EMBL" id="CP028941">
    <property type="protein sequence ID" value="QKM61990.1"/>
    <property type="molecule type" value="Genomic_DNA"/>
</dbReference>
<evidence type="ECO:0000313" key="3">
    <source>
        <dbReference type="Proteomes" id="UP000500806"/>
    </source>
</evidence>
<feature type="domain" description="HTH cro/C1-type" evidence="1">
    <location>
        <begin position="28"/>
        <end position="81"/>
    </location>
</feature>
<dbReference type="Pfam" id="PF01381">
    <property type="entry name" value="HTH_3"/>
    <property type="match status" value="1"/>
</dbReference>
<dbReference type="PROSITE" id="PS50943">
    <property type="entry name" value="HTH_CROC1"/>
    <property type="match status" value="1"/>
</dbReference>
<dbReference type="KEGG" id="pani:DCO16_02175"/>
<organism evidence="2 3">
    <name type="scientific">Polynucleobacter antarcticus</name>
    <dbReference type="NCBI Taxonomy" id="1743162"/>
    <lineage>
        <taxon>Bacteria</taxon>
        <taxon>Pseudomonadati</taxon>
        <taxon>Pseudomonadota</taxon>
        <taxon>Betaproteobacteria</taxon>
        <taxon>Burkholderiales</taxon>
        <taxon>Burkholderiaceae</taxon>
        <taxon>Polynucleobacter</taxon>
    </lineage>
</organism>
<dbReference type="CDD" id="cd00093">
    <property type="entry name" value="HTH_XRE"/>
    <property type="match status" value="1"/>
</dbReference>
<accession>A0A6M9PGP7</accession>
<keyword evidence="3" id="KW-1185">Reference proteome</keyword>
<dbReference type="SMART" id="SM00530">
    <property type="entry name" value="HTH_XRE"/>
    <property type="match status" value="1"/>
</dbReference>
<sequence length="176" mass="19592">MSNILDIFIFFPHNGYMNLRSIGQQVFERRTALGLTQERLGKLCNLSRSTINQLENGSLSDLGVKKLEALLEILNLSLEAKVRGTTLNALELASRTASVSYKTKILKSDLEKVLVTGKLSKKVLPHIATLLDEAPLALLVAAVEQAALRSHITAKKIWSNIDLLARELHLPRQVWK</sequence>
<dbReference type="GO" id="GO:0003677">
    <property type="term" value="F:DNA binding"/>
    <property type="evidence" value="ECO:0007669"/>
    <property type="project" value="InterPro"/>
</dbReference>
<reference evidence="2 3" key="1">
    <citation type="submission" date="2018-04" db="EMBL/GenBank/DDBJ databases">
        <title>Polynucleobacter sp. LimPoW16 genome.</title>
        <authorList>
            <person name="Hahn M.W."/>
        </authorList>
    </citation>
    <scope>NUCLEOTIDE SEQUENCE [LARGE SCALE GENOMIC DNA]</scope>
    <source>
        <strain evidence="2 3">LimPoW16</strain>
    </source>
</reference>
<dbReference type="Gene3D" id="1.10.260.40">
    <property type="entry name" value="lambda repressor-like DNA-binding domains"/>
    <property type="match status" value="1"/>
</dbReference>